<keyword evidence="2" id="KW-0812">Transmembrane</keyword>
<keyword evidence="4" id="KW-1185">Reference proteome</keyword>
<feature type="region of interest" description="Disordered" evidence="1">
    <location>
        <begin position="15"/>
        <end position="89"/>
    </location>
</feature>
<gene>
    <name evidence="3" type="ORF">BCR44DRAFT_1423696</name>
</gene>
<name>A0A1Y2I1X0_9FUNG</name>
<evidence type="ECO:0000256" key="2">
    <source>
        <dbReference type="SAM" id="Phobius"/>
    </source>
</evidence>
<comment type="caution">
    <text evidence="3">The sequence shown here is derived from an EMBL/GenBank/DDBJ whole genome shotgun (WGS) entry which is preliminary data.</text>
</comment>
<evidence type="ECO:0000313" key="3">
    <source>
        <dbReference type="EMBL" id="ORZ40739.1"/>
    </source>
</evidence>
<feature type="transmembrane region" description="Helical" evidence="2">
    <location>
        <begin position="134"/>
        <end position="152"/>
    </location>
</feature>
<dbReference type="EMBL" id="MCFL01000002">
    <property type="protein sequence ID" value="ORZ40739.1"/>
    <property type="molecule type" value="Genomic_DNA"/>
</dbReference>
<evidence type="ECO:0000313" key="4">
    <source>
        <dbReference type="Proteomes" id="UP000193411"/>
    </source>
</evidence>
<dbReference type="AlphaFoldDB" id="A0A1Y2I1X0"/>
<proteinExistence type="predicted"/>
<feature type="compositionally biased region" description="Polar residues" evidence="1">
    <location>
        <begin position="39"/>
        <end position="89"/>
    </location>
</feature>
<feature type="compositionally biased region" description="Low complexity" evidence="1">
    <location>
        <begin position="16"/>
        <end position="28"/>
    </location>
</feature>
<evidence type="ECO:0000256" key="1">
    <source>
        <dbReference type="SAM" id="MobiDB-lite"/>
    </source>
</evidence>
<accession>A0A1Y2I1X0</accession>
<protein>
    <submittedName>
        <fullName evidence="3">Uncharacterized protein</fullName>
    </submittedName>
</protein>
<keyword evidence="2" id="KW-1133">Transmembrane helix</keyword>
<reference evidence="3 4" key="1">
    <citation type="submission" date="2016-07" db="EMBL/GenBank/DDBJ databases">
        <title>Pervasive Adenine N6-methylation of Active Genes in Fungi.</title>
        <authorList>
            <consortium name="DOE Joint Genome Institute"/>
            <person name="Mondo S.J."/>
            <person name="Dannebaum R.O."/>
            <person name="Kuo R.C."/>
            <person name="Labutti K."/>
            <person name="Haridas S."/>
            <person name="Kuo A."/>
            <person name="Salamov A."/>
            <person name="Ahrendt S.R."/>
            <person name="Lipzen A."/>
            <person name="Sullivan W."/>
            <person name="Andreopoulos W.B."/>
            <person name="Clum A."/>
            <person name="Lindquist E."/>
            <person name="Daum C."/>
            <person name="Ramamoorthy G.K."/>
            <person name="Gryganskyi A."/>
            <person name="Culley D."/>
            <person name="Magnuson J.K."/>
            <person name="James T.Y."/>
            <person name="O'Malley M.A."/>
            <person name="Stajich J.E."/>
            <person name="Spatafora J.W."/>
            <person name="Visel A."/>
            <person name="Grigoriev I.V."/>
        </authorList>
    </citation>
    <scope>NUCLEOTIDE SEQUENCE [LARGE SCALE GENOMIC DNA]</scope>
    <source>
        <strain evidence="3 4">PL171</strain>
    </source>
</reference>
<dbReference type="Proteomes" id="UP000193411">
    <property type="component" value="Unassembled WGS sequence"/>
</dbReference>
<keyword evidence="2" id="KW-0472">Membrane</keyword>
<sequence length="235" mass="24469">MSVCIWSVFKLRGQTPRRSPSASSSSATGFQVKRRAAGSRSQQPKKMAVSSATSDSQTQSHSSALAASSKVGTTSTATEPASSHANSGTSPYPIKRSLNLLNYSIMGVWIAYAVTVLIPTQLLASSPVSTHPFVMVYVSVIVKLESSFEKLVKQHRKRRRKPVAEEENNDPGWGMGGGAVSIVAEAGETGEAAGGPKSGQVSAVGTAVATAVDGNGGHRVLEVGQEVVTNPTLCL</sequence>
<organism evidence="3 4">
    <name type="scientific">Catenaria anguillulae PL171</name>
    <dbReference type="NCBI Taxonomy" id="765915"/>
    <lineage>
        <taxon>Eukaryota</taxon>
        <taxon>Fungi</taxon>
        <taxon>Fungi incertae sedis</taxon>
        <taxon>Blastocladiomycota</taxon>
        <taxon>Blastocladiomycetes</taxon>
        <taxon>Blastocladiales</taxon>
        <taxon>Catenariaceae</taxon>
        <taxon>Catenaria</taxon>
    </lineage>
</organism>
<feature type="transmembrane region" description="Helical" evidence="2">
    <location>
        <begin position="100"/>
        <end position="122"/>
    </location>
</feature>